<keyword evidence="3" id="KW-1185">Reference proteome</keyword>
<proteinExistence type="predicted"/>
<dbReference type="InterPro" id="IPR037401">
    <property type="entry name" value="SnoaL-like"/>
</dbReference>
<dbReference type="Proteomes" id="UP000078503">
    <property type="component" value="Unassembled WGS sequence"/>
</dbReference>
<name>A0A178KL31_9GAMM</name>
<dbReference type="STRING" id="858640.A3K86_04020"/>
<dbReference type="EMBL" id="LVHF01000012">
    <property type="protein sequence ID" value="OAN18088.1"/>
    <property type="molecule type" value="Genomic_DNA"/>
</dbReference>
<comment type="caution">
    <text evidence="2">The sequence shown here is derived from an EMBL/GenBank/DDBJ whole genome shotgun (WGS) entry which is preliminary data.</text>
</comment>
<dbReference type="OrthoDB" id="118695at2"/>
<dbReference type="Gene3D" id="3.10.450.50">
    <property type="match status" value="1"/>
</dbReference>
<feature type="domain" description="SnoaL-like" evidence="1">
    <location>
        <begin position="8"/>
        <end position="118"/>
    </location>
</feature>
<accession>A0A178KL31</accession>
<gene>
    <name evidence="2" type="ORF">A3K86_04020</name>
</gene>
<dbReference type="SUPFAM" id="SSF54427">
    <property type="entry name" value="NTF2-like"/>
    <property type="match status" value="1"/>
</dbReference>
<protein>
    <recommendedName>
        <fullName evidence="1">SnoaL-like domain-containing protein</fullName>
    </recommendedName>
</protein>
<dbReference type="InterPro" id="IPR032710">
    <property type="entry name" value="NTF2-like_dom_sf"/>
</dbReference>
<reference evidence="2 3" key="1">
    <citation type="submission" date="2016-03" db="EMBL/GenBank/DDBJ databases">
        <title>Photobacterium proteolyticum sp. nov. a protease producing bacterium isolated from ocean sediments of Laizhou Bay.</title>
        <authorList>
            <person name="Li Y."/>
        </authorList>
    </citation>
    <scope>NUCLEOTIDE SEQUENCE [LARGE SCALE GENOMIC DNA]</scope>
    <source>
        <strain evidence="2 3">R-40508</strain>
    </source>
</reference>
<evidence type="ECO:0000259" key="1">
    <source>
        <dbReference type="Pfam" id="PF12680"/>
    </source>
</evidence>
<organism evidence="2 3">
    <name type="scientific">Photobacterium jeanii</name>
    <dbReference type="NCBI Taxonomy" id="858640"/>
    <lineage>
        <taxon>Bacteria</taxon>
        <taxon>Pseudomonadati</taxon>
        <taxon>Pseudomonadota</taxon>
        <taxon>Gammaproteobacteria</taxon>
        <taxon>Vibrionales</taxon>
        <taxon>Vibrionaceae</taxon>
        <taxon>Photobacterium</taxon>
    </lineage>
</organism>
<dbReference type="Pfam" id="PF12680">
    <property type="entry name" value="SnoaL_2"/>
    <property type="match status" value="1"/>
</dbReference>
<dbReference type="RefSeq" id="WP_068328078.1">
    <property type="nucleotide sequence ID" value="NZ_LVHF01000012.1"/>
</dbReference>
<evidence type="ECO:0000313" key="3">
    <source>
        <dbReference type="Proteomes" id="UP000078503"/>
    </source>
</evidence>
<dbReference type="AlphaFoldDB" id="A0A178KL31"/>
<evidence type="ECO:0000313" key="2">
    <source>
        <dbReference type="EMBL" id="OAN18088.1"/>
    </source>
</evidence>
<sequence>MDKQQWLEKWFNGVLARGDHTVLAECAADPFVFHLPGGRVLTISHEEYVEYLEYWHQRFKGMTFMLKQTLEVDNKLVAVYQSSATYCGGWLKIPARSNKAVTMTGMMLFILEDGVMTECWLEDSSFDLYQQLTRSGVDKSHS</sequence>